<dbReference type="SUPFAM" id="SSF56935">
    <property type="entry name" value="Porins"/>
    <property type="match status" value="1"/>
</dbReference>
<name>A0A7H0VIM0_9FLAO</name>
<dbReference type="AlphaFoldDB" id="A0A7H0VIM0"/>
<dbReference type="KEGG" id="chyd:H4K34_06925"/>
<dbReference type="Proteomes" id="UP000516305">
    <property type="component" value="Chromosome"/>
</dbReference>
<organism evidence="1 2">
    <name type="scientific">Croceimicrobium hydrocarbonivorans</name>
    <dbReference type="NCBI Taxonomy" id="2761580"/>
    <lineage>
        <taxon>Bacteria</taxon>
        <taxon>Pseudomonadati</taxon>
        <taxon>Bacteroidota</taxon>
        <taxon>Flavobacteriia</taxon>
        <taxon>Flavobacteriales</taxon>
        <taxon>Owenweeksiaceae</taxon>
        <taxon>Croceimicrobium</taxon>
    </lineage>
</organism>
<dbReference type="RefSeq" id="WP_210760095.1">
    <property type="nucleotide sequence ID" value="NZ_CP060139.1"/>
</dbReference>
<gene>
    <name evidence="1" type="ORF">H4K34_06925</name>
</gene>
<sequence>MQNKRFIRALVKFLPIFLCMFSGLALRGQWQEMSIGPSDSVALGNKPLLPESFTFYTSAGEPVFPQYTFKAGQPSYLLFDPPLEDSLLFRYQQIDLQLPLYFSLRDTNLILPQERARFQLSEEELSVLPNSQNFSPFRALNSQGSLSRSISVGSNQDAVLNSALNLQLSGDLGNQTQIRASISDNTVPVQAEGYTQQLRDFDRVYLELENPDFGLLRAGDYNIKPAPSTYLNFEKRVSGGGLLTAISAGGEKNLKLQAEGALARGRFARNRFQGQEGNQGPYKLQGANGEQFIIIVSGSERVYIDGILLKRGQQYDYVIDYNAGEITFTALQPITRDKRIVVEFQYTEQNYLRSILYGESSFQSENWQNRVQYYTEQDSKDQALGTDLSNEEKAILAAVGDDLERAFASTIRPASYDPGLVQYRLIDSLAYDSVLVFSTDSSQALFNASFAFVGAGKGDYKLVSSNANGRVFQWVEPQNGQSQGSYAPVRTLVAPNRLQVLNWQSQGQFGKSKNQSMKLELAASNNRLNLFSDRDRSNDDGLAGMLEYAYRPQFKKGKAEVKAGYQFNNPGFTTVERIYAVEFARDWNLPLNYQGALQNGALAFRYYRDSLNFGTEFQFLNSPLKEGFRQSVDGAYRDSSWINDFKLSLTQTQSPELKEQFLREQIRSRFYWLDESWLGFKSIGEWNRKELSADSLSAASYSFLEYQVFQGFGDTNRSFMEFGFLQRFDDSVRVKDLQPFTYAYTFFGRGVWRSPSNGRLSLSTYYRNLQILQPEEQALQRSLTSRLDYQQAFLKGALRSQTFYESGSGTEPRRSFTYIEVPAGTGTHTHVDYNGNGIRELDEFEIAPSPDLATFVRVFSPNLEFFRTSIVKLGQSLNIQAPRTWQSANEGYRAWLRKFSLISSYQLERKTLLEGGFNELNPFSQLREDTLLVSENNAFRQSLFYNRSALGFGADYNFNRSSNRNLLSFGIEERVLNAHRLGLRYAFDQAFVLRYQGNLEDKQNRSGNFASRNFDLQALGNTLSLSYQEGQKLTLTGAYELRDEQSSGADENTLAAQEFSLNLNYNLASEIAMQGEVAYIRNNFEGDVNSPAAFEMLQAFKPGDNLAISLTLQRTFLKNIVLSLNYSGRFSREAFAIHTGNLQVKAFL</sequence>
<protein>
    <submittedName>
        <fullName evidence="1">Uncharacterized protein</fullName>
    </submittedName>
</protein>
<accession>A0A7H0VIM0</accession>
<evidence type="ECO:0000313" key="1">
    <source>
        <dbReference type="EMBL" id="QNR25568.1"/>
    </source>
</evidence>
<proteinExistence type="predicted"/>
<dbReference type="EMBL" id="CP060139">
    <property type="protein sequence ID" value="QNR25568.1"/>
    <property type="molecule type" value="Genomic_DNA"/>
</dbReference>
<reference evidence="1 2" key="1">
    <citation type="submission" date="2020-08" db="EMBL/GenBank/DDBJ databases">
        <title>Croceimicrobium hydrocarbonivorans gen. nov., sp. nov., a novel marine bacterium isolated from a bacterial consortium that degrades polyethylene terephthalate.</title>
        <authorList>
            <person name="Liu R."/>
        </authorList>
    </citation>
    <scope>NUCLEOTIDE SEQUENCE [LARGE SCALE GENOMIC DNA]</scope>
    <source>
        <strain evidence="1 2">A20-9</strain>
    </source>
</reference>
<keyword evidence="2" id="KW-1185">Reference proteome</keyword>
<evidence type="ECO:0000313" key="2">
    <source>
        <dbReference type="Proteomes" id="UP000516305"/>
    </source>
</evidence>